<sequence>MERKGIVMDISRRSFIKGAGLAGAGFAAASLAACKSESSASDANTGESSMPSTGVNANNAPSSWDTPPEPIDDAQISEVIDTEVCILGAGVSGVVAAAVAAELGARVLVMQNKETIHSQGSGAAAFNSQRQTENFDDEFRSELVRLKSLYEGGLVNHELVSLWLDRSGEAVDWVLDRIEEDGVTASFDTYENWREADDQAKTCPISAMWGSPDSMGSMAIISALAPRAESMGAQFIYNTTARQLIREEGGEGRVVAALGEKSDGTYLRVNASKAVIVCTGGYEANDEMRDTFMPHANRFKALSDNKGEGLQMGRWVGADIDPAPHASNIHYNYLPSDPFGSGLPWLRVNKEGKRLGNEDIAYSFLPFLDIYSEEAACYQIFDADYDLYYPRMIDHGAGIFRSVPSPKFVADAVTLQTTEDTSSWSDLDKTWQYYLEMGSMVRADSLEELASQFGINYEELQKTVDRYNELYDAGNDVDFGKKPERMQAIRKAPFYGIRREACVLGTLNGLVINNRMQVLDDKRKVIPGLYAAGNASGGRFFGGIAQAMVAPATTISRALVWGYLAALDICQA</sequence>
<proteinExistence type="predicted"/>
<dbReference type="InterPro" id="IPR019546">
    <property type="entry name" value="TAT_signal_bac_arc"/>
</dbReference>
<comment type="caution">
    <text evidence="7">The sequence shown here is derived from an EMBL/GenBank/DDBJ whole genome shotgun (WGS) entry which is preliminary data.</text>
</comment>
<evidence type="ECO:0000259" key="6">
    <source>
        <dbReference type="Pfam" id="PF00890"/>
    </source>
</evidence>
<evidence type="ECO:0000256" key="2">
    <source>
        <dbReference type="ARBA" id="ARBA00022630"/>
    </source>
</evidence>
<evidence type="ECO:0000313" key="7">
    <source>
        <dbReference type="EMBL" id="MVX59909.1"/>
    </source>
</evidence>
<accession>A0A6N8JLK1</accession>
<dbReference type="SUPFAM" id="SSF56425">
    <property type="entry name" value="Succinate dehydrogenase/fumarate reductase flavoprotein, catalytic domain"/>
    <property type="match status" value="1"/>
</dbReference>
<dbReference type="InterPro" id="IPR027477">
    <property type="entry name" value="Succ_DH/fumarate_Rdtase_cat_sf"/>
</dbReference>
<evidence type="ECO:0000313" key="8">
    <source>
        <dbReference type="Proteomes" id="UP000463388"/>
    </source>
</evidence>
<protein>
    <submittedName>
        <fullName evidence="7">FAD-dependent oxidoreductase</fullName>
    </submittedName>
</protein>
<keyword evidence="8" id="KW-1185">Reference proteome</keyword>
<dbReference type="SUPFAM" id="SSF51905">
    <property type="entry name" value="FAD/NAD(P)-binding domain"/>
    <property type="match status" value="1"/>
</dbReference>
<dbReference type="PROSITE" id="PS51257">
    <property type="entry name" value="PROKAR_LIPOPROTEIN"/>
    <property type="match status" value="1"/>
</dbReference>
<organism evidence="7 8">
    <name type="scientific">Adlercreutzia mucosicola</name>
    <dbReference type="NCBI Taxonomy" id="580026"/>
    <lineage>
        <taxon>Bacteria</taxon>
        <taxon>Bacillati</taxon>
        <taxon>Actinomycetota</taxon>
        <taxon>Coriobacteriia</taxon>
        <taxon>Eggerthellales</taxon>
        <taxon>Eggerthellaceae</taxon>
        <taxon>Adlercreutzia</taxon>
    </lineage>
</organism>
<feature type="domain" description="FAD-dependent oxidoreductase 2 FAD-binding" evidence="6">
    <location>
        <begin position="84"/>
        <end position="539"/>
    </location>
</feature>
<dbReference type="Pfam" id="PF00890">
    <property type="entry name" value="FAD_binding_2"/>
    <property type="match status" value="1"/>
</dbReference>
<evidence type="ECO:0000256" key="4">
    <source>
        <dbReference type="ARBA" id="ARBA00023002"/>
    </source>
</evidence>
<evidence type="ECO:0000256" key="5">
    <source>
        <dbReference type="SAM" id="MobiDB-lite"/>
    </source>
</evidence>
<feature type="compositionally biased region" description="Polar residues" evidence="5">
    <location>
        <begin position="42"/>
        <end position="65"/>
    </location>
</feature>
<dbReference type="AlphaFoldDB" id="A0A6N8JLK1"/>
<dbReference type="PANTHER" id="PTHR43400">
    <property type="entry name" value="FUMARATE REDUCTASE"/>
    <property type="match status" value="1"/>
</dbReference>
<evidence type="ECO:0000256" key="1">
    <source>
        <dbReference type="ARBA" id="ARBA00001974"/>
    </source>
</evidence>
<comment type="cofactor">
    <cofactor evidence="1">
        <name>FAD</name>
        <dbReference type="ChEBI" id="CHEBI:57692"/>
    </cofactor>
</comment>
<dbReference type="Gene3D" id="3.90.700.10">
    <property type="entry name" value="Succinate dehydrogenase/fumarate reductase flavoprotein, catalytic domain"/>
    <property type="match status" value="1"/>
</dbReference>
<dbReference type="InterPro" id="IPR003953">
    <property type="entry name" value="FAD-dep_OxRdtase_2_FAD-bd"/>
</dbReference>
<feature type="region of interest" description="Disordered" evidence="5">
    <location>
        <begin position="39"/>
        <end position="72"/>
    </location>
</feature>
<dbReference type="PANTHER" id="PTHR43400:SF7">
    <property type="entry name" value="FAD-DEPENDENT OXIDOREDUCTASE 2 FAD BINDING DOMAIN-CONTAINING PROTEIN"/>
    <property type="match status" value="1"/>
</dbReference>
<reference evidence="7 8" key="1">
    <citation type="submission" date="2019-12" db="EMBL/GenBank/DDBJ databases">
        <title>Microbes associate with the intestines of laboratory mice.</title>
        <authorList>
            <person name="Navarre W."/>
            <person name="Wong E."/>
        </authorList>
    </citation>
    <scope>NUCLEOTIDE SEQUENCE [LARGE SCALE GENOMIC DNA]</scope>
    <source>
        <strain evidence="7 8">NM66_B29</strain>
    </source>
</reference>
<name>A0A6N8JLK1_9ACTN</name>
<dbReference type="InterPro" id="IPR036188">
    <property type="entry name" value="FAD/NAD-bd_sf"/>
</dbReference>
<dbReference type="NCBIfam" id="TIGR01409">
    <property type="entry name" value="TAT_signal_seq"/>
    <property type="match status" value="1"/>
</dbReference>
<gene>
    <name evidence="7" type="ORF">GKZ27_00250</name>
</gene>
<evidence type="ECO:0000256" key="3">
    <source>
        <dbReference type="ARBA" id="ARBA00022827"/>
    </source>
</evidence>
<dbReference type="PROSITE" id="PS51318">
    <property type="entry name" value="TAT"/>
    <property type="match status" value="1"/>
</dbReference>
<dbReference type="Gene3D" id="3.50.50.60">
    <property type="entry name" value="FAD/NAD(P)-binding domain"/>
    <property type="match status" value="1"/>
</dbReference>
<keyword evidence="4" id="KW-0560">Oxidoreductase</keyword>
<dbReference type="EMBL" id="WSRR01000001">
    <property type="protein sequence ID" value="MVX59909.1"/>
    <property type="molecule type" value="Genomic_DNA"/>
</dbReference>
<keyword evidence="3" id="KW-0274">FAD</keyword>
<dbReference type="InterPro" id="IPR006311">
    <property type="entry name" value="TAT_signal"/>
</dbReference>
<dbReference type="GO" id="GO:0033765">
    <property type="term" value="F:steroid dehydrogenase activity, acting on the CH-CH group of donors"/>
    <property type="evidence" value="ECO:0007669"/>
    <property type="project" value="UniProtKB-ARBA"/>
</dbReference>
<dbReference type="Proteomes" id="UP000463388">
    <property type="component" value="Unassembled WGS sequence"/>
</dbReference>
<dbReference type="InterPro" id="IPR050315">
    <property type="entry name" value="FAD-oxidoreductase_2"/>
</dbReference>
<keyword evidence="2" id="KW-0285">Flavoprotein</keyword>